<dbReference type="AlphaFoldDB" id="A0A382H7Q0"/>
<sequence>MKVGSRVMGIISKTVTKQSTNHTPRRNVVRISVQEGGKEKIGCLTLIPPDKRFSRGRIIKFDVEKIFEERDKGQMKGYDFKAFCSSEPHLTFTNPEIIWKVGMNENTHRAHEGELTKLCTDCEKKKPKSGWPEGTFDDDGVTICGRCARKLGKKRGGRASKASLSDMTVEQLKERHRDLGLSGYSKLKKSELVKSLEMAPPSSKPKMDRGLRQYGWTGEVGVHKLPPRFRAIGKPEGVPLLLPGEYDDPSELLHLVRLNKYVILIERG</sequence>
<gene>
    <name evidence="1" type="ORF">METZ01_LOCUS236168</name>
</gene>
<organism evidence="1">
    <name type="scientific">marine metagenome</name>
    <dbReference type="NCBI Taxonomy" id="408172"/>
    <lineage>
        <taxon>unclassified sequences</taxon>
        <taxon>metagenomes</taxon>
        <taxon>ecological metagenomes</taxon>
    </lineage>
</organism>
<evidence type="ECO:0008006" key="2">
    <source>
        <dbReference type="Google" id="ProtNLM"/>
    </source>
</evidence>
<dbReference type="EMBL" id="UINC01059656">
    <property type="protein sequence ID" value="SVB83314.1"/>
    <property type="molecule type" value="Genomic_DNA"/>
</dbReference>
<evidence type="ECO:0000313" key="1">
    <source>
        <dbReference type="EMBL" id="SVB83314.1"/>
    </source>
</evidence>
<name>A0A382H7Q0_9ZZZZ</name>
<reference evidence="1" key="1">
    <citation type="submission" date="2018-05" db="EMBL/GenBank/DDBJ databases">
        <authorList>
            <person name="Lanie J.A."/>
            <person name="Ng W.-L."/>
            <person name="Kazmierczak K.M."/>
            <person name="Andrzejewski T.M."/>
            <person name="Davidsen T.M."/>
            <person name="Wayne K.J."/>
            <person name="Tettelin H."/>
            <person name="Glass J.I."/>
            <person name="Rusch D."/>
            <person name="Podicherti R."/>
            <person name="Tsui H.-C.T."/>
            <person name="Winkler M.E."/>
        </authorList>
    </citation>
    <scope>NUCLEOTIDE SEQUENCE</scope>
</reference>
<proteinExistence type="predicted"/>
<protein>
    <recommendedName>
        <fullName evidence="2">Rho termination factor N-terminal domain-containing protein</fullName>
    </recommendedName>
</protein>
<accession>A0A382H7Q0</accession>
<feature type="non-terminal residue" evidence="1">
    <location>
        <position position="268"/>
    </location>
</feature>